<name>A0A497F2K4_9CREN</name>
<comment type="similarity">
    <text evidence="2 7">Belongs to the [NiFe]/[NiFeSe] hydrogenase large subunit family.</text>
</comment>
<keyword evidence="3 6" id="KW-0533">Nickel</keyword>
<evidence type="ECO:0000313" key="10">
    <source>
        <dbReference type="Proteomes" id="UP000272051"/>
    </source>
</evidence>
<dbReference type="Proteomes" id="UP000272051">
    <property type="component" value="Unassembled WGS sequence"/>
</dbReference>
<comment type="cofactor">
    <cofactor evidence="1 6">
        <name>Ni(2+)</name>
        <dbReference type="ChEBI" id="CHEBI:49786"/>
    </cofactor>
</comment>
<feature type="binding site" evidence="6">
    <location>
        <position position="43"/>
    </location>
    <ligand>
        <name>Mg(2+)</name>
        <dbReference type="ChEBI" id="CHEBI:18420"/>
    </ligand>
</feature>
<evidence type="ECO:0000313" key="9">
    <source>
        <dbReference type="EMBL" id="RLE53452.1"/>
    </source>
</evidence>
<evidence type="ECO:0000256" key="5">
    <source>
        <dbReference type="ARBA" id="ARBA00023002"/>
    </source>
</evidence>
<comment type="caution">
    <text evidence="9">The sequence shown here is derived from an EMBL/GenBank/DDBJ whole genome shotgun (WGS) entry which is preliminary data.</text>
</comment>
<evidence type="ECO:0000313" key="11">
    <source>
        <dbReference type="Proteomes" id="UP000278475"/>
    </source>
</evidence>
<dbReference type="InterPro" id="IPR001501">
    <property type="entry name" value="Ni-dep_hyd_lsu"/>
</dbReference>
<comment type="cofactor">
    <cofactor evidence="6">
        <name>Fe cation</name>
        <dbReference type="ChEBI" id="CHEBI:24875"/>
    </cofactor>
</comment>
<feature type="binding site" evidence="6">
    <location>
        <position position="399"/>
    </location>
    <ligand>
        <name>Mg(2+)</name>
        <dbReference type="ChEBI" id="CHEBI:18420"/>
    </ligand>
</feature>
<feature type="binding site" evidence="6">
    <location>
        <position position="445"/>
    </location>
    <ligand>
        <name>Ni(2+)</name>
        <dbReference type="ChEBI" id="CHEBI:49786"/>
    </ligand>
</feature>
<evidence type="ECO:0000313" key="8">
    <source>
        <dbReference type="EMBL" id="RLE49506.1"/>
    </source>
</evidence>
<evidence type="ECO:0000256" key="1">
    <source>
        <dbReference type="ARBA" id="ARBA00001967"/>
    </source>
</evidence>
<accession>A0A497F2K4</accession>
<feature type="binding site" evidence="6">
    <location>
        <position position="448"/>
    </location>
    <ligand>
        <name>Fe cation</name>
        <dbReference type="ChEBI" id="CHEBI:24875"/>
    </ligand>
</feature>
<keyword evidence="4 6" id="KW-0479">Metal-binding</keyword>
<dbReference type="Proteomes" id="UP000278475">
    <property type="component" value="Unassembled WGS sequence"/>
</dbReference>
<dbReference type="EMBL" id="QMQX01000010">
    <property type="protein sequence ID" value="RLE53452.1"/>
    <property type="molecule type" value="Genomic_DNA"/>
</dbReference>
<feature type="binding site" evidence="6">
    <location>
        <position position="65"/>
    </location>
    <ligand>
        <name>Fe cation</name>
        <dbReference type="ChEBI" id="CHEBI:24875"/>
    </ligand>
</feature>
<dbReference type="Pfam" id="PF00374">
    <property type="entry name" value="NiFeSe_Hases"/>
    <property type="match status" value="2"/>
</dbReference>
<dbReference type="EMBL" id="QMQV01000032">
    <property type="protein sequence ID" value="RLE49506.1"/>
    <property type="molecule type" value="Genomic_DNA"/>
</dbReference>
<keyword evidence="5 7" id="KW-0560">Oxidoreductase</keyword>
<protein>
    <submittedName>
        <fullName evidence="9">Ni/Fe hydrogenase subunit alpha</fullName>
    </submittedName>
</protein>
<keyword evidence="6" id="KW-0460">Magnesium</keyword>
<evidence type="ECO:0000256" key="6">
    <source>
        <dbReference type="PIRSR" id="PIRSR601501-1"/>
    </source>
</evidence>
<dbReference type="PROSITE" id="PS00507">
    <property type="entry name" value="NI_HGENASE_L_1"/>
    <property type="match status" value="1"/>
</dbReference>
<gene>
    <name evidence="8" type="ORF">DRJ31_04640</name>
    <name evidence="9" type="ORF">DRJ33_00955</name>
</gene>
<dbReference type="PANTHER" id="PTHR43600">
    <property type="entry name" value="COENZYME F420 HYDROGENASE, SUBUNIT ALPHA"/>
    <property type="match status" value="1"/>
</dbReference>
<evidence type="ECO:0000256" key="2">
    <source>
        <dbReference type="ARBA" id="ARBA00009292"/>
    </source>
</evidence>
<feature type="binding site" evidence="6">
    <location>
        <position position="62"/>
    </location>
    <ligand>
        <name>Mg(2+)</name>
        <dbReference type="ChEBI" id="CHEBI:18420"/>
    </ligand>
</feature>
<dbReference type="PANTHER" id="PTHR43600:SF2">
    <property type="entry name" value="F420-NON-REDUCING HYDROGENASE VHU SUBUNIT A"/>
    <property type="match status" value="1"/>
</dbReference>
<dbReference type="Gene3D" id="1.10.645.10">
    <property type="entry name" value="Cytochrome-c3 Hydrogenase, chain B"/>
    <property type="match status" value="1"/>
</dbReference>
<dbReference type="GO" id="GO:0016151">
    <property type="term" value="F:nickel cation binding"/>
    <property type="evidence" value="ECO:0007669"/>
    <property type="project" value="InterPro"/>
</dbReference>
<feature type="binding site" evidence="6">
    <location>
        <position position="451"/>
    </location>
    <ligand>
        <name>Mg(2+)</name>
        <dbReference type="ChEBI" id="CHEBI:18420"/>
    </ligand>
</feature>
<evidence type="ECO:0000256" key="4">
    <source>
        <dbReference type="ARBA" id="ARBA00022723"/>
    </source>
</evidence>
<evidence type="ECO:0000256" key="7">
    <source>
        <dbReference type="RuleBase" id="RU003896"/>
    </source>
</evidence>
<sequence length="478" mass="53881">MSKVVEVKPVTRIEGHAKIKIWLDEEGNVKDAHFHVLEVRGFERFLIGRPIEEAPLIVPRICGICYTCHHLASAKAVDAYFGLQPEDLPETANMLRELMLMGNFIHSHSLHFYALAAPDFIVGPDADPRERNLVGVIKKAPEIAKNAIRLRAVGIKITEIVGGKAVHPVTAIPGGVSKGLTEEERQKLLPDVKWAVEFSKETVELCKQLIDKYIDLVKNVGVLRTYHLGMVDDHGVHQLYHGKLRFVDPDGNIAAEFPYHQYLDYIAERVEEYSYLKFPYFKKAGWPNGIYRVNTLSRLNVADKMPTPLAQEYFEELRRTWGKPIHNTLLYNLGRCIELLECAERSLEFLENPKITGSNLRVPVKPRSGEGIGVVEAQRGTLIHHYAADAEGLITDSNIIVATVQNNPAFDRLMCEESKKFIKGGQINEGLLNRLEMLIRAYDPCLSCATHTIAGHYPLVIEVVDDRDRLIAKLSNLE</sequence>
<proteinExistence type="inferred from homology"/>
<dbReference type="AlphaFoldDB" id="A0A497F2K4"/>
<reference evidence="10 11" key="1">
    <citation type="submission" date="2018-06" db="EMBL/GenBank/DDBJ databases">
        <title>Extensive metabolic versatility and redundancy in microbially diverse, dynamic hydrothermal sediments.</title>
        <authorList>
            <person name="Dombrowski N."/>
            <person name="Teske A."/>
            <person name="Baker B.J."/>
        </authorList>
    </citation>
    <scope>NUCLEOTIDE SEQUENCE [LARGE SCALE GENOMIC DNA]</scope>
    <source>
        <strain evidence="9">B34_G17</strain>
        <strain evidence="8">B66_G16</strain>
    </source>
</reference>
<evidence type="ECO:0000256" key="3">
    <source>
        <dbReference type="ARBA" id="ARBA00022596"/>
    </source>
</evidence>
<dbReference type="InterPro" id="IPR029014">
    <property type="entry name" value="NiFe-Hase_large"/>
</dbReference>
<feature type="binding site" evidence="6">
    <location>
        <position position="65"/>
    </location>
    <ligand>
        <name>Ni(2+)</name>
        <dbReference type="ChEBI" id="CHEBI:49786"/>
    </ligand>
</feature>
<keyword evidence="6" id="KW-0408">Iron</keyword>
<dbReference type="PROSITE" id="PS00508">
    <property type="entry name" value="NI_HGENASE_L_2"/>
    <property type="match status" value="1"/>
</dbReference>
<organism evidence="9 10">
    <name type="scientific">Thermoproteota archaeon</name>
    <dbReference type="NCBI Taxonomy" id="2056631"/>
    <lineage>
        <taxon>Archaea</taxon>
        <taxon>Thermoproteota</taxon>
    </lineage>
</organism>
<dbReference type="GO" id="GO:0008901">
    <property type="term" value="F:ferredoxin hydrogenase activity"/>
    <property type="evidence" value="ECO:0007669"/>
    <property type="project" value="InterPro"/>
</dbReference>
<dbReference type="SUPFAM" id="SSF56762">
    <property type="entry name" value="HydB/Nqo4-like"/>
    <property type="match status" value="1"/>
</dbReference>
<dbReference type="InterPro" id="IPR018194">
    <property type="entry name" value="Ni-dep_hyd_lsu_Ni_BS"/>
</dbReference>